<feature type="compositionally biased region" description="Basic and acidic residues" evidence="6">
    <location>
        <begin position="158"/>
        <end position="167"/>
    </location>
</feature>
<dbReference type="EC" id="3.1.3.4" evidence="4"/>
<feature type="region of interest" description="Disordered" evidence="6">
    <location>
        <begin position="401"/>
        <end position="420"/>
    </location>
</feature>
<organism evidence="8 9">
    <name type="scientific">Mola mola</name>
    <name type="common">Ocean sunfish</name>
    <name type="synonym">Tetraodon mola</name>
    <dbReference type="NCBI Taxonomy" id="94237"/>
    <lineage>
        <taxon>Eukaryota</taxon>
        <taxon>Metazoa</taxon>
        <taxon>Chordata</taxon>
        <taxon>Craniata</taxon>
        <taxon>Vertebrata</taxon>
        <taxon>Euteleostomi</taxon>
        <taxon>Actinopterygii</taxon>
        <taxon>Neopterygii</taxon>
        <taxon>Teleostei</taxon>
        <taxon>Neoteleostei</taxon>
        <taxon>Acanthomorphata</taxon>
        <taxon>Eupercaria</taxon>
        <taxon>Tetraodontiformes</taxon>
        <taxon>Molidae</taxon>
        <taxon>Mola</taxon>
    </lineage>
</organism>
<dbReference type="InterPro" id="IPR036412">
    <property type="entry name" value="HAD-like_sf"/>
</dbReference>
<evidence type="ECO:0000256" key="4">
    <source>
        <dbReference type="ARBA" id="ARBA00012638"/>
    </source>
</evidence>
<dbReference type="GO" id="GO:0003713">
    <property type="term" value="F:transcription coactivator activity"/>
    <property type="evidence" value="ECO:0007669"/>
    <property type="project" value="TreeGrafter"/>
</dbReference>
<dbReference type="InterPro" id="IPR026058">
    <property type="entry name" value="LIPIN"/>
</dbReference>
<dbReference type="GO" id="GO:0005741">
    <property type="term" value="C:mitochondrial outer membrane"/>
    <property type="evidence" value="ECO:0007669"/>
    <property type="project" value="TreeGrafter"/>
</dbReference>
<dbReference type="PANTHER" id="PTHR12181">
    <property type="entry name" value="LIPIN"/>
    <property type="match status" value="1"/>
</dbReference>
<dbReference type="InterPro" id="IPR007651">
    <property type="entry name" value="Lipin_N"/>
</dbReference>
<dbReference type="Proteomes" id="UP000261620">
    <property type="component" value="Unplaced"/>
</dbReference>
<comment type="similarity">
    <text evidence="3">Belongs to the lipin family.</text>
</comment>
<dbReference type="GO" id="GO:0019432">
    <property type="term" value="P:triglyceride biosynthetic process"/>
    <property type="evidence" value="ECO:0007669"/>
    <property type="project" value="TreeGrafter"/>
</dbReference>
<evidence type="ECO:0000256" key="3">
    <source>
        <dbReference type="ARBA" id="ARBA00005476"/>
    </source>
</evidence>
<dbReference type="Pfam" id="PF04571">
    <property type="entry name" value="Lipin_N"/>
    <property type="match status" value="1"/>
</dbReference>
<evidence type="ECO:0000256" key="5">
    <source>
        <dbReference type="ARBA" id="ARBA00022801"/>
    </source>
</evidence>
<dbReference type="GO" id="GO:0032869">
    <property type="term" value="P:cellular response to insulin stimulus"/>
    <property type="evidence" value="ECO:0007669"/>
    <property type="project" value="TreeGrafter"/>
</dbReference>
<dbReference type="Ensembl" id="ENSMMOT00000020505.1">
    <property type="protein sequence ID" value="ENSMMOP00000020171.1"/>
    <property type="gene ID" value="ENSMMOG00000015331.1"/>
</dbReference>
<feature type="region of interest" description="Disordered" evidence="6">
    <location>
        <begin position="342"/>
        <end position="365"/>
    </location>
</feature>
<reference evidence="8" key="2">
    <citation type="submission" date="2025-09" db="UniProtKB">
        <authorList>
            <consortium name="Ensembl"/>
        </authorList>
    </citation>
    <scope>IDENTIFICATION</scope>
</reference>
<feature type="region of interest" description="Disordered" evidence="6">
    <location>
        <begin position="561"/>
        <end position="582"/>
    </location>
</feature>
<proteinExistence type="inferred from homology"/>
<dbReference type="SMART" id="SM00775">
    <property type="entry name" value="LNS2"/>
    <property type="match status" value="1"/>
</dbReference>
<dbReference type="OMA" id="DHERFCA"/>
<dbReference type="AlphaFoldDB" id="A0A3Q3XCG9"/>
<dbReference type="Pfam" id="PF16876">
    <property type="entry name" value="Lipin_mid"/>
    <property type="match status" value="1"/>
</dbReference>
<dbReference type="InterPro" id="IPR013209">
    <property type="entry name" value="LNS2"/>
</dbReference>
<evidence type="ECO:0000256" key="6">
    <source>
        <dbReference type="SAM" id="MobiDB-lite"/>
    </source>
</evidence>
<dbReference type="Pfam" id="PF08235">
    <property type="entry name" value="LNS2"/>
    <property type="match status" value="1"/>
</dbReference>
<name>A0A3Q3XCG9_MOLML</name>
<dbReference type="InterPro" id="IPR031703">
    <property type="entry name" value="Lipin_mid"/>
</dbReference>
<protein>
    <recommendedName>
        <fullName evidence="4">phosphatidate phosphatase</fullName>
        <ecNumber evidence="4">3.1.3.4</ecNumber>
    </recommendedName>
</protein>
<comment type="cofactor">
    <cofactor evidence="2">
        <name>Mg(2+)</name>
        <dbReference type="ChEBI" id="CHEBI:18420"/>
    </cofactor>
</comment>
<dbReference type="GO" id="GO:0045944">
    <property type="term" value="P:positive regulation of transcription by RNA polymerase II"/>
    <property type="evidence" value="ECO:0007669"/>
    <property type="project" value="TreeGrafter"/>
</dbReference>
<evidence type="ECO:0000256" key="2">
    <source>
        <dbReference type="ARBA" id="ARBA00001946"/>
    </source>
</evidence>
<evidence type="ECO:0000256" key="1">
    <source>
        <dbReference type="ARBA" id="ARBA00001180"/>
    </source>
</evidence>
<feature type="compositionally biased region" description="Basic residues" evidence="6">
    <location>
        <begin position="147"/>
        <end position="157"/>
    </location>
</feature>
<feature type="compositionally biased region" description="Acidic residues" evidence="6">
    <location>
        <begin position="170"/>
        <end position="188"/>
    </location>
</feature>
<dbReference type="GO" id="GO:0009062">
    <property type="term" value="P:fatty acid catabolic process"/>
    <property type="evidence" value="ECO:0007669"/>
    <property type="project" value="TreeGrafter"/>
</dbReference>
<dbReference type="InterPro" id="IPR031315">
    <property type="entry name" value="LNS2/PITP"/>
</dbReference>
<comment type="catalytic activity">
    <reaction evidence="1">
        <text>a 1,2-diacyl-sn-glycero-3-phosphate + H2O = a 1,2-diacyl-sn-glycerol + phosphate</text>
        <dbReference type="Rhea" id="RHEA:27429"/>
        <dbReference type="ChEBI" id="CHEBI:15377"/>
        <dbReference type="ChEBI" id="CHEBI:17815"/>
        <dbReference type="ChEBI" id="CHEBI:43474"/>
        <dbReference type="ChEBI" id="CHEBI:58608"/>
        <dbReference type="EC" id="3.1.3.4"/>
    </reaction>
    <physiologicalReaction direction="left-to-right" evidence="1">
        <dbReference type="Rhea" id="RHEA:27430"/>
    </physiologicalReaction>
</comment>
<feature type="compositionally biased region" description="Polar residues" evidence="6">
    <location>
        <begin position="131"/>
        <end position="142"/>
    </location>
</feature>
<dbReference type="SUPFAM" id="SSF56784">
    <property type="entry name" value="HAD-like"/>
    <property type="match status" value="1"/>
</dbReference>
<evidence type="ECO:0000313" key="8">
    <source>
        <dbReference type="Ensembl" id="ENSMMOP00000020171.1"/>
    </source>
</evidence>
<evidence type="ECO:0000313" key="9">
    <source>
        <dbReference type="Proteomes" id="UP000261620"/>
    </source>
</evidence>
<sequence>MNYVGQLAGQVFVQVKELYRGLNPATLSGCIDVIVVRQPDGSLQCSPFHVRFGKMGVLRSREKVVDMEINGEPVDLHMKLGDNGEAFFVQETENDWEVVPSYLATSPIMSDGVILMTSALIGKKGSGGSSIQTLGSTGSMGETGSVMKKRRKRRRKARADSLWREGSGDYSEDEDMFTIDMSSDEGAEMESSRTVSLDTLRDETSSGSFKQAGIHPRSDGEWSPIQSPGNSRPTSPKSDSELMTKPSDTDSQNPTMHWAWGELPQAATVSKMSLVYTHTHSGNYFWDHETSSEECLEISSLGLIMTRDAAEEAVVAVGMESQTEIETQRAGGAGMMCDVEEAMSRPPGKTDSPSKRKDKRSRHLGSDGIYLDDITELEPEVAALYFPKRFVPGGALRSISDPGPHSASLSPQTVSSGGDSGVDSYCDHMTDLPSITISLCGGLTNNREITKEQFHEKIISYQQFAENPSIIDDPSLVVRIGSKYYNWSSAAPIMLAMQAFQKPLPKAAVETIMKEKMPKKGGRWWFSWRGRNSGAKSVICPLSFGTWGYLLLCQQHKEESSSSDEDHRAAKLGSTTVQSEPGVAPGGVSYKKTLRLTSEQLLSLQLQDGPNDVVFSVTTQYQGTCRCQGTIYLWNWDDKIIISDIDGTITRSDTLGHILPTLGKDWTHQGIAHLYHKVSQNGYKFLYCSARAIGMADMTRGYLHWVNERGTMLPMGPVLLSPSSLFSALHREVIEKKPEIFKVECLNDIKNLFLPNKQPFYAAFGNRPTDVFTYKEVGVPLNRIFTVNPKGELVQEHAKTNISSYVRLGEVVDHVFPLKMRASSLDFPCSDTFSHFTYWRQQLPRLEPQGATPPQTPGAGS</sequence>
<keyword evidence="9" id="KW-1185">Reference proteome</keyword>
<evidence type="ECO:0000259" key="7">
    <source>
        <dbReference type="SMART" id="SM00775"/>
    </source>
</evidence>
<dbReference type="PANTHER" id="PTHR12181:SF10">
    <property type="entry name" value="PHOSPHATIDATE PHOSPHATASE LPIN1"/>
    <property type="match status" value="1"/>
</dbReference>
<feature type="region of interest" description="Disordered" evidence="6">
    <location>
        <begin position="125"/>
        <end position="256"/>
    </location>
</feature>
<dbReference type="GO" id="GO:0005634">
    <property type="term" value="C:nucleus"/>
    <property type="evidence" value="ECO:0007669"/>
    <property type="project" value="TreeGrafter"/>
</dbReference>
<feature type="compositionally biased region" description="Polar residues" evidence="6">
    <location>
        <begin position="224"/>
        <end position="237"/>
    </location>
</feature>
<reference evidence="8" key="1">
    <citation type="submission" date="2025-08" db="UniProtKB">
        <authorList>
            <consortium name="Ensembl"/>
        </authorList>
    </citation>
    <scope>IDENTIFICATION</scope>
</reference>
<dbReference type="STRING" id="94237.ENSMMOP00000020171"/>
<keyword evidence="5" id="KW-0378">Hydrolase</keyword>
<feature type="domain" description="LNS2/PITP" evidence="7">
    <location>
        <begin position="640"/>
        <end position="796"/>
    </location>
</feature>
<dbReference type="GO" id="GO:0008195">
    <property type="term" value="F:phosphatidate phosphatase activity"/>
    <property type="evidence" value="ECO:0007669"/>
    <property type="project" value="UniProtKB-EC"/>
</dbReference>
<accession>A0A3Q3XCG9</accession>